<organism evidence="1 2">
    <name type="scientific">Clostridium estertheticum subsp. estertheticum</name>
    <dbReference type="NCBI Taxonomy" id="1552"/>
    <lineage>
        <taxon>Bacteria</taxon>
        <taxon>Bacillati</taxon>
        <taxon>Bacillota</taxon>
        <taxon>Clostridia</taxon>
        <taxon>Eubacteriales</taxon>
        <taxon>Clostridiaceae</taxon>
        <taxon>Clostridium</taxon>
    </lineage>
</organism>
<dbReference type="Proteomes" id="UP000182569">
    <property type="component" value="Chromosome"/>
</dbReference>
<dbReference type="AlphaFoldDB" id="A0A1J0GC12"/>
<sequence>MGKINRLTWLNKPAVEKIKETNRLDLKVEKCNYIKEYGYYSHRLKNSLWVSPTVLRLHHKKNKFDAMENP</sequence>
<evidence type="ECO:0000313" key="2">
    <source>
        <dbReference type="Proteomes" id="UP000182569"/>
    </source>
</evidence>
<gene>
    <name evidence="1" type="ORF">A7L45_01860</name>
</gene>
<keyword evidence="2" id="KW-1185">Reference proteome</keyword>
<dbReference type="STRING" id="1552.A7L45_01860"/>
<dbReference type="EMBL" id="CP015756">
    <property type="protein sequence ID" value="APC38900.1"/>
    <property type="molecule type" value="Genomic_DNA"/>
</dbReference>
<reference evidence="2" key="1">
    <citation type="journal article" date="2016" name="Front. Microbiol.">
        <title>Complete Genome Sequence of Clostridium estertheticum DSM 8809, a Microbe Identified in Spoiled Vacuum Packed Beef.</title>
        <authorList>
            <person name="Yu Z."/>
            <person name="Gunn L."/>
            <person name="Brennan E."/>
            <person name="Reid R."/>
            <person name="Wall P.G."/>
            <person name="Gaora O.P."/>
            <person name="Hurley D."/>
            <person name="Bolton D."/>
            <person name="Fanning S."/>
        </authorList>
    </citation>
    <scope>NUCLEOTIDE SEQUENCE [LARGE SCALE GENOMIC DNA]</scope>
    <source>
        <strain evidence="2">DSM 8809</strain>
    </source>
</reference>
<name>A0A1J0GC12_9CLOT</name>
<dbReference type="KEGG" id="ceu:A7L45_01860"/>
<protein>
    <submittedName>
        <fullName evidence="1">Uncharacterized protein</fullName>
    </submittedName>
</protein>
<accession>A0A1J0GC12</accession>
<evidence type="ECO:0000313" key="1">
    <source>
        <dbReference type="EMBL" id="APC38900.1"/>
    </source>
</evidence>
<proteinExistence type="predicted"/>